<protein>
    <submittedName>
        <fullName evidence="2">Type VI secretion system protein TssA</fullName>
    </submittedName>
</protein>
<dbReference type="Pfam" id="PF06812">
    <property type="entry name" value="ImpA_N"/>
    <property type="match status" value="1"/>
</dbReference>
<accession>A0ABU9MAR0</accession>
<proteinExistence type="predicted"/>
<dbReference type="RefSeq" id="WP_342407717.1">
    <property type="nucleotide sequence ID" value="NZ_JBCFXD010000014.1"/>
</dbReference>
<dbReference type="EMBL" id="JBCFXD010000014">
    <property type="protein sequence ID" value="MEL7560754.1"/>
    <property type="molecule type" value="Genomic_DNA"/>
</dbReference>
<sequence>MTFSTQLAARYVELANAPITAVSFAGEDTRYTSEYEVLEQELGKASSVHVAGVVDWEVIRNGSEHLLATRTKDLKLASWLTWSLYQQDSFVGLHAGIAMIGSLCRDHWNEIHPLKPRTRAAAISWLVPRLEQVLADHVPMSEQLSLFEQVAVELRNLESCLASHLGTHAPLLLPLCRRLDEMVKRAGNAHPHPGPVGAAIAQVKQAAAQVFNSTAPVEHEKDAHKSLRGLQDQARPLCSWWLKQKATDLKPLRLARTLLWLPIDILPERNAEQITALRGVPADKLASYRERFSQGLYADLLADLETSIARAPFWLDGQRLAWECLSELDAEQAMREVEIQLALFLQRMPGLDELRFHDGTPFADAETRAWISARVMPHVQPAQAPSEAVNNQGGATPAWEEALQDVLPHLRKDGLKSAVQKLKQGLNQARGGRERFFWQLTLARLCFQGKKYDLAKTQLESLDQTLQATGLGDWEPDLALEVLRLLHSCCELLPQNHAVRESRDEIYRRLCHLDLEVVLD</sequence>
<evidence type="ECO:0000313" key="3">
    <source>
        <dbReference type="Proteomes" id="UP001467669"/>
    </source>
</evidence>
<dbReference type="InterPro" id="IPR017739">
    <property type="entry name" value="T6SS-assoc_VCA0119"/>
</dbReference>
<dbReference type="PANTHER" id="PTHR37024:SF5">
    <property type="entry name" value="IMPA N-TERMINAL DOMAIN-CONTAINING PROTEIN"/>
    <property type="match status" value="1"/>
</dbReference>
<keyword evidence="3" id="KW-1185">Reference proteome</keyword>
<dbReference type="Proteomes" id="UP001467669">
    <property type="component" value="Unassembled WGS sequence"/>
</dbReference>
<organism evidence="2 3">
    <name type="scientific">Stutzerimonas chloritidismutans</name>
    <name type="common">Pseudomonas chloritidismutans</name>
    <dbReference type="NCBI Taxonomy" id="203192"/>
    <lineage>
        <taxon>Bacteria</taxon>
        <taxon>Pseudomonadati</taxon>
        <taxon>Pseudomonadota</taxon>
        <taxon>Gammaproteobacteria</taxon>
        <taxon>Pseudomonadales</taxon>
        <taxon>Pseudomonadaceae</taxon>
        <taxon>Stutzerimonas</taxon>
    </lineage>
</organism>
<dbReference type="PANTHER" id="PTHR37024">
    <property type="entry name" value="TYPE VI SECRETION SYSTEM DUF2094 AND IMPA-RELATED DOMAIN PROTEIN"/>
    <property type="match status" value="1"/>
</dbReference>
<evidence type="ECO:0000259" key="1">
    <source>
        <dbReference type="Pfam" id="PF06812"/>
    </source>
</evidence>
<evidence type="ECO:0000313" key="2">
    <source>
        <dbReference type="EMBL" id="MEL7560754.1"/>
    </source>
</evidence>
<comment type="caution">
    <text evidence="2">The sequence shown here is derived from an EMBL/GenBank/DDBJ whole genome shotgun (WGS) entry which is preliminary data.</text>
</comment>
<feature type="domain" description="ImpA N-terminal" evidence="1">
    <location>
        <begin position="17"/>
        <end position="127"/>
    </location>
</feature>
<dbReference type="NCBIfam" id="TIGR03362">
    <property type="entry name" value="VI_chp_7"/>
    <property type="match status" value="1"/>
</dbReference>
<gene>
    <name evidence="2" type="primary">tssA</name>
    <name evidence="2" type="ORF">AAGW23_18075</name>
</gene>
<dbReference type="Pfam" id="PF16989">
    <property type="entry name" value="T6SS_VasJ"/>
    <property type="match status" value="1"/>
</dbReference>
<reference evidence="2 3" key="1">
    <citation type="submission" date="2024-04" db="EMBL/GenBank/DDBJ databases">
        <title>Draft Genome Sequence of Isolates Cultured from Underwater Hawaii Seamounts in the North Pacific Ocean.</title>
        <authorList>
            <person name="Sharma I."/>
            <person name="Darden B."/>
            <person name="Creggett J."/>
            <person name="Taylor S."/>
            <person name="Grant M.P."/>
            <person name="Scott J."/>
            <person name="Attles S."/>
            <person name="Walker S."/>
            <person name="Johnson G."/>
            <person name="St. Cloud C."/>
        </authorList>
    </citation>
    <scope>NUCLEOTIDE SEQUENCE [LARGE SCALE GENOMIC DNA]</scope>
    <source>
        <strain evidence="2 3">03GJ23</strain>
    </source>
</reference>
<dbReference type="InterPro" id="IPR010657">
    <property type="entry name" value="ImpA_N"/>
</dbReference>
<name>A0ABU9MAR0_STUCH</name>